<dbReference type="GO" id="GO:0003700">
    <property type="term" value="F:DNA-binding transcription factor activity"/>
    <property type="evidence" value="ECO:0007669"/>
    <property type="project" value="TreeGrafter"/>
</dbReference>
<name>A0A9D2KLV3_9BACT</name>
<dbReference type="PANTHER" id="PTHR46797">
    <property type="entry name" value="HTH-TYPE TRANSCRIPTIONAL REGULATOR"/>
    <property type="match status" value="1"/>
</dbReference>
<dbReference type="InterPro" id="IPR010982">
    <property type="entry name" value="Lambda_DNA-bd_dom_sf"/>
</dbReference>
<dbReference type="EMBL" id="DXAN01000003">
    <property type="protein sequence ID" value="HJA07878.1"/>
    <property type="molecule type" value="Genomic_DNA"/>
</dbReference>
<keyword evidence="3" id="KW-0804">Transcription</keyword>
<evidence type="ECO:0000256" key="1">
    <source>
        <dbReference type="ARBA" id="ARBA00023015"/>
    </source>
</evidence>
<dbReference type="SUPFAM" id="SSF47413">
    <property type="entry name" value="lambda repressor-like DNA-binding domains"/>
    <property type="match status" value="1"/>
</dbReference>
<accession>A0A9D2KLV3</accession>
<dbReference type="Proteomes" id="UP000824225">
    <property type="component" value="Unassembled WGS sequence"/>
</dbReference>
<keyword evidence="1" id="KW-0805">Transcription regulation</keyword>
<evidence type="ECO:0000256" key="3">
    <source>
        <dbReference type="ARBA" id="ARBA00023163"/>
    </source>
</evidence>
<keyword evidence="2" id="KW-0238">DNA-binding</keyword>
<evidence type="ECO:0000313" key="5">
    <source>
        <dbReference type="EMBL" id="HJA07878.1"/>
    </source>
</evidence>
<dbReference type="CDD" id="cd00093">
    <property type="entry name" value="HTH_XRE"/>
    <property type="match status" value="1"/>
</dbReference>
<reference evidence="5" key="1">
    <citation type="journal article" date="2021" name="PeerJ">
        <title>Extensive microbial diversity within the chicken gut microbiome revealed by metagenomics and culture.</title>
        <authorList>
            <person name="Gilroy R."/>
            <person name="Ravi A."/>
            <person name="Getino M."/>
            <person name="Pursley I."/>
            <person name="Horton D.L."/>
            <person name="Alikhan N.F."/>
            <person name="Baker D."/>
            <person name="Gharbi K."/>
            <person name="Hall N."/>
            <person name="Watson M."/>
            <person name="Adriaenssens E.M."/>
            <person name="Foster-Nyarko E."/>
            <person name="Jarju S."/>
            <person name="Secka A."/>
            <person name="Antonio M."/>
            <person name="Oren A."/>
            <person name="Chaudhuri R.R."/>
            <person name="La Ragione R."/>
            <person name="Hildebrand F."/>
            <person name="Pallen M.J."/>
        </authorList>
    </citation>
    <scope>NUCLEOTIDE SEQUENCE</scope>
    <source>
        <strain evidence="5">CHK186-16707</strain>
    </source>
</reference>
<dbReference type="GO" id="GO:0003677">
    <property type="term" value="F:DNA binding"/>
    <property type="evidence" value="ECO:0007669"/>
    <property type="project" value="UniProtKB-KW"/>
</dbReference>
<reference evidence="5" key="2">
    <citation type="submission" date="2021-04" db="EMBL/GenBank/DDBJ databases">
        <authorList>
            <person name="Gilroy R."/>
        </authorList>
    </citation>
    <scope>NUCLEOTIDE SEQUENCE</scope>
    <source>
        <strain evidence="5">CHK186-16707</strain>
    </source>
</reference>
<comment type="caution">
    <text evidence="5">The sequence shown here is derived from an EMBL/GenBank/DDBJ whole genome shotgun (WGS) entry which is preliminary data.</text>
</comment>
<gene>
    <name evidence="5" type="ORF">H9962_01610</name>
</gene>
<evidence type="ECO:0000313" key="6">
    <source>
        <dbReference type="Proteomes" id="UP000824225"/>
    </source>
</evidence>
<dbReference type="PROSITE" id="PS50943">
    <property type="entry name" value="HTH_CROC1"/>
    <property type="match status" value="1"/>
</dbReference>
<proteinExistence type="predicted"/>
<evidence type="ECO:0000256" key="2">
    <source>
        <dbReference type="ARBA" id="ARBA00023125"/>
    </source>
</evidence>
<sequence>MKKVATISDVFPWVLKQYRHQAGLTQEQVSERVGVSPSFVGMLETGLKKPNLAMLFKLSQALGVPASTMVTTLEEEWRRRAAQAQPMENKRH</sequence>
<dbReference type="GO" id="GO:0005829">
    <property type="term" value="C:cytosol"/>
    <property type="evidence" value="ECO:0007669"/>
    <property type="project" value="TreeGrafter"/>
</dbReference>
<organism evidence="5 6">
    <name type="scientific">Candidatus Mailhella merdigallinarum</name>
    <dbReference type="NCBI Taxonomy" id="2838658"/>
    <lineage>
        <taxon>Bacteria</taxon>
        <taxon>Pseudomonadati</taxon>
        <taxon>Thermodesulfobacteriota</taxon>
        <taxon>Desulfovibrionia</taxon>
        <taxon>Desulfovibrionales</taxon>
        <taxon>Desulfovibrionaceae</taxon>
        <taxon>Mailhella</taxon>
    </lineage>
</organism>
<protein>
    <submittedName>
        <fullName evidence="5">Helix-turn-helix transcriptional regulator</fullName>
    </submittedName>
</protein>
<dbReference type="AlphaFoldDB" id="A0A9D2KLV3"/>
<dbReference type="Pfam" id="PF01381">
    <property type="entry name" value="HTH_3"/>
    <property type="match status" value="1"/>
</dbReference>
<feature type="domain" description="HTH cro/C1-type" evidence="4">
    <location>
        <begin position="15"/>
        <end position="69"/>
    </location>
</feature>
<evidence type="ECO:0000259" key="4">
    <source>
        <dbReference type="PROSITE" id="PS50943"/>
    </source>
</evidence>
<dbReference type="PANTHER" id="PTHR46797:SF23">
    <property type="entry name" value="HTH-TYPE TRANSCRIPTIONAL REGULATOR SUTR"/>
    <property type="match status" value="1"/>
</dbReference>
<dbReference type="SMART" id="SM00530">
    <property type="entry name" value="HTH_XRE"/>
    <property type="match status" value="1"/>
</dbReference>
<dbReference type="InterPro" id="IPR001387">
    <property type="entry name" value="Cro/C1-type_HTH"/>
</dbReference>
<dbReference type="InterPro" id="IPR050807">
    <property type="entry name" value="TransReg_Diox_bact_type"/>
</dbReference>
<dbReference type="Gene3D" id="1.10.260.40">
    <property type="entry name" value="lambda repressor-like DNA-binding domains"/>
    <property type="match status" value="1"/>
</dbReference>